<gene>
    <name evidence="1" type="ORF">C8D94_104265</name>
</gene>
<organism evidence="1 2">
    <name type="scientific">Marinirhabdus gelatinilytica</name>
    <dbReference type="NCBI Taxonomy" id="1703343"/>
    <lineage>
        <taxon>Bacteria</taxon>
        <taxon>Pseudomonadati</taxon>
        <taxon>Bacteroidota</taxon>
        <taxon>Flavobacteriia</taxon>
        <taxon>Flavobacteriales</taxon>
        <taxon>Flavobacteriaceae</taxon>
    </lineage>
</organism>
<name>A0A370Q948_9FLAO</name>
<keyword evidence="2" id="KW-1185">Reference proteome</keyword>
<proteinExistence type="predicted"/>
<comment type="caution">
    <text evidence="1">The sequence shown here is derived from an EMBL/GenBank/DDBJ whole genome shotgun (WGS) entry which is preliminary data.</text>
</comment>
<sequence length="49" mass="5871">MKYPNCLKKSIFFVGNSYTYLHVDPYFNGDCELLISRKSKSEIILFQRY</sequence>
<evidence type="ECO:0000313" key="1">
    <source>
        <dbReference type="EMBL" id="RDK84885.1"/>
    </source>
</evidence>
<dbReference type="Proteomes" id="UP000255317">
    <property type="component" value="Unassembled WGS sequence"/>
</dbReference>
<accession>A0A370Q948</accession>
<dbReference type="EMBL" id="QRAO01000004">
    <property type="protein sequence ID" value="RDK84885.1"/>
    <property type="molecule type" value="Genomic_DNA"/>
</dbReference>
<evidence type="ECO:0000313" key="2">
    <source>
        <dbReference type="Proteomes" id="UP000255317"/>
    </source>
</evidence>
<protein>
    <submittedName>
        <fullName evidence="1">Uncharacterized protein</fullName>
    </submittedName>
</protein>
<reference evidence="1 2" key="1">
    <citation type="submission" date="2018-07" db="EMBL/GenBank/DDBJ databases">
        <title>Genomic Encyclopedia of Type Strains, Phase IV (KMG-IV): sequencing the most valuable type-strain genomes for metagenomic binning, comparative biology and taxonomic classification.</title>
        <authorList>
            <person name="Goeker M."/>
        </authorList>
    </citation>
    <scope>NUCLEOTIDE SEQUENCE [LARGE SCALE GENOMIC DNA]</scope>
    <source>
        <strain evidence="1 2">DSM 101478</strain>
    </source>
</reference>
<dbReference type="AlphaFoldDB" id="A0A370Q948"/>